<dbReference type="EMBL" id="KX236333">
    <property type="protein sequence ID" value="ANH51299.1"/>
    <property type="molecule type" value="Genomic_DNA"/>
</dbReference>
<reference evidence="1 2" key="1">
    <citation type="submission" date="2016-05" db="EMBL/GenBank/DDBJ databases">
        <title>Campylobacter bacteriophages isolated in Slovenia.</title>
        <authorList>
            <person name="Janez N."/>
            <person name="Peterka M."/>
            <person name="Accetto T."/>
        </authorList>
    </citation>
    <scope>NUCLEOTIDE SEQUENCE [LARGE SCALE GENOMIC DNA]</scope>
    <source>
        <strain evidence="1 2">PC14</strain>
    </source>
</reference>
<gene>
    <name evidence="1" type="ORF">PC14_00006</name>
</gene>
<sequence length="107" mass="12415">MVINVSKNMFQERMQKQGLSYGASDILFDYIEQLENDIGEQIEFDPIAIMSDFSVAEGENELKDILEDKGYFDIEDDDSDLDDAKQRAVDDGVLVYEDDDYYVFRDM</sequence>
<name>A0A1B0XVZ1_9CAUD</name>
<dbReference type="RefSeq" id="YP_009321605.1">
    <property type="nucleotide sequence ID" value="NC_031909.1"/>
</dbReference>
<organism evidence="1 2">
    <name type="scientific">Campylobacter phage PC14</name>
    <dbReference type="NCBI Taxonomy" id="1541686"/>
    <lineage>
        <taxon>Viruses</taxon>
        <taxon>Duplodnaviria</taxon>
        <taxon>Heunggongvirae</taxon>
        <taxon>Uroviricota</taxon>
        <taxon>Caudoviricetes</taxon>
        <taxon>Connertonviridae</taxon>
        <taxon>Fletchervirus</taxon>
        <taxon>Fletchervirus NCTC12673</taxon>
    </lineage>
</organism>
<dbReference type="KEGG" id="vg:30306941"/>
<evidence type="ECO:0000313" key="1">
    <source>
        <dbReference type="EMBL" id="ANH51299.1"/>
    </source>
</evidence>
<dbReference type="GeneID" id="30306941"/>
<proteinExistence type="predicted"/>
<protein>
    <submittedName>
        <fullName evidence="1">Uncharacterized protein</fullName>
    </submittedName>
</protein>
<evidence type="ECO:0000313" key="2">
    <source>
        <dbReference type="Proteomes" id="UP000202854"/>
    </source>
</evidence>
<dbReference type="Proteomes" id="UP000202854">
    <property type="component" value="Segment"/>
</dbReference>
<accession>A0A1B0XVZ1</accession>